<dbReference type="Gene3D" id="2.20.28.10">
    <property type="match status" value="1"/>
</dbReference>
<evidence type="ECO:0000256" key="1">
    <source>
        <dbReference type="ARBA" id="ARBA00001965"/>
    </source>
</evidence>
<dbReference type="Proteomes" id="UP001320159">
    <property type="component" value="Unassembled WGS sequence"/>
</dbReference>
<reference evidence="8 9" key="1">
    <citation type="submission" date="2017-11" db="EMBL/GenBank/DDBJ databases">
        <title>Isolation and Characterization of Family Methanocellaceae Species from Potential Methane Hydrate Area Offshore Southwestern Taiwan.</title>
        <authorList>
            <person name="Zhang W.-L."/>
            <person name="Chen W.-C."/>
            <person name="Lai M.-C."/>
            <person name="Chen S.-C."/>
        </authorList>
    </citation>
    <scope>NUCLEOTIDE SEQUENCE [LARGE SCALE GENOMIC DNA]</scope>
    <source>
        <strain evidence="8 9">CWC-04</strain>
    </source>
</reference>
<feature type="domain" description="PH" evidence="6">
    <location>
        <begin position="1"/>
        <end position="63"/>
    </location>
</feature>
<dbReference type="PANTHER" id="PTHR43865">
    <property type="entry name" value="RUBRERYTHRIN-RELATED"/>
    <property type="match status" value="1"/>
</dbReference>
<dbReference type="CDD" id="cd01041">
    <property type="entry name" value="Rubrerythrin"/>
    <property type="match status" value="1"/>
</dbReference>
<dbReference type="GO" id="GO:0016491">
    <property type="term" value="F:oxidoreductase activity"/>
    <property type="evidence" value="ECO:0007669"/>
    <property type="project" value="InterPro"/>
</dbReference>
<keyword evidence="3" id="KW-0479">Metal-binding</keyword>
<evidence type="ECO:0000256" key="4">
    <source>
        <dbReference type="ARBA" id="ARBA00022982"/>
    </source>
</evidence>
<dbReference type="PROSITE" id="PS50905">
    <property type="entry name" value="FERRITIN_LIKE"/>
    <property type="match status" value="1"/>
</dbReference>
<keyword evidence="4" id="KW-0249">Electron transport</keyword>
<dbReference type="RefSeq" id="WP_230741135.1">
    <property type="nucleotide sequence ID" value="NZ_PGCK01000003.1"/>
</dbReference>
<dbReference type="GO" id="GO:0046872">
    <property type="term" value="F:metal ion binding"/>
    <property type="evidence" value="ECO:0007669"/>
    <property type="project" value="UniProtKB-KW"/>
</dbReference>
<gene>
    <name evidence="8" type="ORF">CUJ83_04750</name>
</gene>
<dbReference type="InterPro" id="IPR009078">
    <property type="entry name" value="Ferritin-like_SF"/>
</dbReference>
<dbReference type="SUPFAM" id="SSF57802">
    <property type="entry name" value="Rubredoxin-like"/>
    <property type="match status" value="1"/>
</dbReference>
<proteinExistence type="predicted"/>
<evidence type="ECO:0000256" key="3">
    <source>
        <dbReference type="ARBA" id="ARBA00022723"/>
    </source>
</evidence>
<dbReference type="Pfam" id="PF02915">
    <property type="entry name" value="Rubrerythrin"/>
    <property type="match status" value="1"/>
</dbReference>
<dbReference type="Gene3D" id="1.20.1260.10">
    <property type="match status" value="1"/>
</dbReference>
<evidence type="ECO:0000259" key="6">
    <source>
        <dbReference type="PROSITE" id="PS50003"/>
    </source>
</evidence>
<evidence type="ECO:0000256" key="2">
    <source>
        <dbReference type="ARBA" id="ARBA00022448"/>
    </source>
</evidence>
<evidence type="ECO:0000259" key="7">
    <source>
        <dbReference type="PROSITE" id="PS50905"/>
    </source>
</evidence>
<dbReference type="NCBIfam" id="NF045767">
    <property type="entry name" value="RuberyRbr"/>
    <property type="match status" value="1"/>
</dbReference>
<dbReference type="InterPro" id="IPR012347">
    <property type="entry name" value="Ferritin-like"/>
</dbReference>
<protein>
    <submittedName>
        <fullName evidence="8">Rubrerythrin family protein</fullName>
    </submittedName>
</protein>
<dbReference type="AlphaFoldDB" id="A0AAP2RCF5"/>
<comment type="cofactor">
    <cofactor evidence="1">
        <name>Fe(3+)</name>
        <dbReference type="ChEBI" id="CHEBI:29034"/>
    </cofactor>
</comment>
<evidence type="ECO:0000256" key="5">
    <source>
        <dbReference type="ARBA" id="ARBA00023004"/>
    </source>
</evidence>
<dbReference type="InterPro" id="IPR009040">
    <property type="entry name" value="Ferritin-like_diiron"/>
</dbReference>
<dbReference type="InterPro" id="IPR001849">
    <property type="entry name" value="PH_domain"/>
</dbReference>
<sequence length="192" mass="22243">MNKTLENVTKAFVGESQARNRYTFYASTARKEGYEQISEVFTITADNENEHAEWFFKFLKQLNGGEKIDPMIVEAVAPTTWGTTIDNLKAAIAGENEEHTKLYPEFASIAEQEGFKDIANRIRSIAIAETHHEERFAKVLKELEAGTFFKKSEPVWWFCRKCGYKHYDTEPPAKCPSCDHERSYYQKMCEQF</sequence>
<accession>A0AAP2RCF5</accession>
<dbReference type="EMBL" id="PGCK01000003">
    <property type="protein sequence ID" value="MCD1294306.1"/>
    <property type="molecule type" value="Genomic_DNA"/>
</dbReference>
<dbReference type="InterPro" id="IPR003251">
    <property type="entry name" value="Rr_diiron-bd_dom"/>
</dbReference>
<keyword evidence="9" id="KW-1185">Reference proteome</keyword>
<dbReference type="InterPro" id="IPR052364">
    <property type="entry name" value="Rubrerythrin"/>
</dbReference>
<comment type="caution">
    <text evidence="8">The sequence shown here is derived from an EMBL/GenBank/DDBJ whole genome shotgun (WGS) entry which is preliminary data.</text>
</comment>
<dbReference type="PROSITE" id="PS50003">
    <property type="entry name" value="PH_DOMAIN"/>
    <property type="match status" value="1"/>
</dbReference>
<name>A0AAP2RCF5_9EURY</name>
<organism evidence="8 9">
    <name type="scientific">Methanooceanicella nereidis</name>
    <dbReference type="NCBI Taxonomy" id="2052831"/>
    <lineage>
        <taxon>Archaea</taxon>
        <taxon>Methanobacteriati</taxon>
        <taxon>Methanobacteriota</taxon>
        <taxon>Stenosarchaea group</taxon>
        <taxon>Methanomicrobia</taxon>
        <taxon>Methanocellales</taxon>
        <taxon>Methanocellaceae</taxon>
        <taxon>Methanooceanicella</taxon>
    </lineage>
</organism>
<dbReference type="Pfam" id="PF21349">
    <property type="entry name" value="RUBY_RBDX"/>
    <property type="match status" value="1"/>
</dbReference>
<evidence type="ECO:0000313" key="8">
    <source>
        <dbReference type="EMBL" id="MCD1294306.1"/>
    </source>
</evidence>
<dbReference type="SUPFAM" id="SSF47240">
    <property type="entry name" value="Ferritin-like"/>
    <property type="match status" value="1"/>
</dbReference>
<evidence type="ECO:0000313" key="9">
    <source>
        <dbReference type="Proteomes" id="UP001320159"/>
    </source>
</evidence>
<dbReference type="InterPro" id="IPR048574">
    <property type="entry name" value="RUBY_RBDX"/>
</dbReference>
<keyword evidence="5" id="KW-0408">Iron</keyword>
<keyword evidence="2" id="KW-0813">Transport</keyword>
<feature type="domain" description="Ferritin-like diiron" evidence="7">
    <location>
        <begin position="1"/>
        <end position="147"/>
    </location>
</feature>
<dbReference type="PANTHER" id="PTHR43865:SF1">
    <property type="entry name" value="RUBRERYTHRIN-RELATED"/>
    <property type="match status" value="1"/>
</dbReference>